<name>A0A5N7CBM0_PETAA</name>
<sequence>MVIELCSGADAIMACRKIEGNFLIFTMNNAQQIVARIPFHSEVATIRYLQTKTSLPILMILDWSDDVTGSSNAVCCQYIVTEHAPGAQLHKKWPEIAGDQRVRCIATIYWMLKGIADQQFPAFGSLYFTNSLVSSASRWPVDKKFCVGPHCETRYSDCSVGEQRYYHIVKPNCGPRDNFSEYSDGLIDCLSKLPPGDSGLGTRPMYHRSTRSHKRLLVYARAVLKEMDYWGQAACIEPAFWYSDEAFDITSQYNTPILANPRLMNENLFRLFRYSHRTRRDGEVALRYEMIDTARHWKELRFAGRCPYPLPAPKELMKHEKEYKLFEVAQDLNYELANLLNVASDGWMLSEAWEETDLAHRRVFTGMAEAVLTNQTPGDCEPVRDKKTLWSIWPFDIPSKN</sequence>
<evidence type="ECO:0008006" key="2">
    <source>
        <dbReference type="Google" id="ProtNLM"/>
    </source>
</evidence>
<gene>
    <name evidence="1" type="ORF">BDV23DRAFT_193235</name>
</gene>
<dbReference type="PANTHER" id="PTHR36091:SF1">
    <property type="entry name" value="ALTERED INHERITANCE OF MITOCHONDRIA PROTEIN 9, MITOCHONDRIAL"/>
    <property type="match status" value="1"/>
</dbReference>
<accession>A0A5N7CBM0</accession>
<dbReference type="InterPro" id="IPR051035">
    <property type="entry name" value="Mito_inheritance_9"/>
</dbReference>
<dbReference type="OrthoDB" id="2831558at2759"/>
<protein>
    <recommendedName>
        <fullName evidence="2">Protein kinase domain-containing protein</fullName>
    </recommendedName>
</protein>
<proteinExistence type="predicted"/>
<reference evidence="1" key="1">
    <citation type="submission" date="2019-04" db="EMBL/GenBank/DDBJ databases">
        <title>Friends and foes A comparative genomics studyof 23 Aspergillus species from section Flavi.</title>
        <authorList>
            <consortium name="DOE Joint Genome Institute"/>
            <person name="Kjaerbolling I."/>
            <person name="Vesth T."/>
            <person name="Frisvad J.C."/>
            <person name="Nybo J.L."/>
            <person name="Theobald S."/>
            <person name="Kildgaard S."/>
            <person name="Isbrandt T."/>
            <person name="Kuo A."/>
            <person name="Sato A."/>
            <person name="Lyhne E.K."/>
            <person name="Kogle M.E."/>
            <person name="Wiebenga A."/>
            <person name="Kun R.S."/>
            <person name="Lubbers R.J."/>
            <person name="Makela M.R."/>
            <person name="Barry K."/>
            <person name="Chovatia M."/>
            <person name="Clum A."/>
            <person name="Daum C."/>
            <person name="Haridas S."/>
            <person name="He G."/>
            <person name="LaButti K."/>
            <person name="Lipzen A."/>
            <person name="Mondo S."/>
            <person name="Riley R."/>
            <person name="Salamov A."/>
            <person name="Simmons B.A."/>
            <person name="Magnuson J.K."/>
            <person name="Henrissat B."/>
            <person name="Mortensen U.H."/>
            <person name="Larsen T.O."/>
            <person name="Devries R.P."/>
            <person name="Grigoriev I.V."/>
            <person name="Machida M."/>
            <person name="Baker S.E."/>
            <person name="Andersen M.R."/>
        </authorList>
    </citation>
    <scope>NUCLEOTIDE SEQUENCE [LARGE SCALE GENOMIC DNA]</scope>
    <source>
        <strain evidence="1">IBT 14317</strain>
    </source>
</reference>
<dbReference type="Proteomes" id="UP000326877">
    <property type="component" value="Unassembled WGS sequence"/>
</dbReference>
<dbReference type="GO" id="GO:0005739">
    <property type="term" value="C:mitochondrion"/>
    <property type="evidence" value="ECO:0007669"/>
    <property type="project" value="TreeGrafter"/>
</dbReference>
<dbReference type="EMBL" id="ML735246">
    <property type="protein sequence ID" value="KAE8391319.1"/>
    <property type="molecule type" value="Genomic_DNA"/>
</dbReference>
<dbReference type="AlphaFoldDB" id="A0A5N7CBM0"/>
<dbReference type="PANTHER" id="PTHR36091">
    <property type="entry name" value="ALTERED INHERITANCE OF MITOCHONDRIA PROTEIN 9, MITOCHONDRIAL"/>
    <property type="match status" value="1"/>
</dbReference>
<evidence type="ECO:0000313" key="1">
    <source>
        <dbReference type="EMBL" id="KAE8391319.1"/>
    </source>
</evidence>
<organism evidence="1">
    <name type="scientific">Petromyces alliaceus</name>
    <name type="common">Aspergillus alliaceus</name>
    <dbReference type="NCBI Taxonomy" id="209559"/>
    <lineage>
        <taxon>Eukaryota</taxon>
        <taxon>Fungi</taxon>
        <taxon>Dikarya</taxon>
        <taxon>Ascomycota</taxon>
        <taxon>Pezizomycotina</taxon>
        <taxon>Eurotiomycetes</taxon>
        <taxon>Eurotiomycetidae</taxon>
        <taxon>Eurotiales</taxon>
        <taxon>Aspergillaceae</taxon>
        <taxon>Aspergillus</taxon>
        <taxon>Aspergillus subgen. Circumdati</taxon>
    </lineage>
</organism>